<comment type="subcellular location">
    <subcellularLocation>
        <location evidence="1">Nucleus</location>
        <location evidence="1">Nucleolus</location>
    </subcellularLocation>
</comment>
<dbReference type="EMBL" id="CM018031">
    <property type="protein sequence ID" value="KAA8549153.1"/>
    <property type="molecule type" value="Genomic_DNA"/>
</dbReference>
<dbReference type="Proteomes" id="UP000325577">
    <property type="component" value="Linkage Group LG0"/>
</dbReference>
<gene>
    <name evidence="5" type="ORF">F0562_000837</name>
</gene>
<reference evidence="5 6" key="1">
    <citation type="submission" date="2019-09" db="EMBL/GenBank/DDBJ databases">
        <title>A chromosome-level genome assembly of the Chinese tupelo Nyssa sinensis.</title>
        <authorList>
            <person name="Yang X."/>
            <person name="Kang M."/>
            <person name="Yang Y."/>
            <person name="Xiong H."/>
            <person name="Wang M."/>
            <person name="Zhang Z."/>
            <person name="Wang Z."/>
            <person name="Wu H."/>
            <person name="Ma T."/>
            <person name="Liu J."/>
            <person name="Xi Z."/>
        </authorList>
    </citation>
    <scope>NUCLEOTIDE SEQUENCE [LARGE SCALE GENOMIC DNA]</scope>
    <source>
        <strain evidence="5">J267</strain>
        <tissue evidence="5">Leaf</tissue>
    </source>
</reference>
<dbReference type="InterPro" id="IPR006709">
    <property type="entry name" value="SSU_processome_Utp14"/>
</dbReference>
<evidence type="ECO:0000256" key="3">
    <source>
        <dbReference type="ARBA" id="ARBA00023242"/>
    </source>
</evidence>
<name>A0A5J5C188_9ASTE</name>
<keyword evidence="6" id="KW-1185">Reference proteome</keyword>
<dbReference type="GO" id="GO:0006364">
    <property type="term" value="P:rRNA processing"/>
    <property type="evidence" value="ECO:0007669"/>
    <property type="project" value="InterPro"/>
</dbReference>
<organism evidence="5 6">
    <name type="scientific">Nyssa sinensis</name>
    <dbReference type="NCBI Taxonomy" id="561372"/>
    <lineage>
        <taxon>Eukaryota</taxon>
        <taxon>Viridiplantae</taxon>
        <taxon>Streptophyta</taxon>
        <taxon>Embryophyta</taxon>
        <taxon>Tracheophyta</taxon>
        <taxon>Spermatophyta</taxon>
        <taxon>Magnoliopsida</taxon>
        <taxon>eudicotyledons</taxon>
        <taxon>Gunneridae</taxon>
        <taxon>Pentapetalae</taxon>
        <taxon>asterids</taxon>
        <taxon>Cornales</taxon>
        <taxon>Nyssaceae</taxon>
        <taxon>Nyssa</taxon>
    </lineage>
</organism>
<dbReference type="Pfam" id="PF04615">
    <property type="entry name" value="Utp14"/>
    <property type="match status" value="1"/>
</dbReference>
<dbReference type="PANTHER" id="PTHR14150:SF12">
    <property type="entry name" value="U3 SMALL NUCLEOLAR RNA-ASSOCIATED PROTEIN 14 HOMOLOG A"/>
    <property type="match status" value="1"/>
</dbReference>
<dbReference type="GO" id="GO:0032040">
    <property type="term" value="C:small-subunit processome"/>
    <property type="evidence" value="ECO:0007669"/>
    <property type="project" value="InterPro"/>
</dbReference>
<proteinExistence type="predicted"/>
<keyword evidence="2" id="KW-0597">Phosphoprotein</keyword>
<evidence type="ECO:0000313" key="5">
    <source>
        <dbReference type="EMBL" id="KAA8549153.1"/>
    </source>
</evidence>
<feature type="compositionally biased region" description="Basic and acidic residues" evidence="4">
    <location>
        <begin position="94"/>
        <end position="108"/>
    </location>
</feature>
<protein>
    <submittedName>
        <fullName evidence="5">Uncharacterized protein</fullName>
    </submittedName>
</protein>
<dbReference type="OrthoDB" id="277439at2759"/>
<dbReference type="PANTHER" id="PTHR14150">
    <property type="entry name" value="U3 SMALL NUCLEOLAR RNA-ASSOCIATED PROTEIN 14"/>
    <property type="match status" value="1"/>
</dbReference>
<feature type="compositionally biased region" description="Basic residues" evidence="4">
    <location>
        <begin position="111"/>
        <end position="125"/>
    </location>
</feature>
<sequence length="125" mass="14342">MLEDQENAKKKKEEALRKRRDANLKHIIISEKLDKKAEKLHTKTLPFPYTSKEVFEQSIQMPIGPEFKPVTAIGALNLPEVVKKASVLIKPIKFEDVNPHERAEEHNSGQKQKKKSKSSAKNMKK</sequence>
<feature type="region of interest" description="Disordered" evidence="4">
    <location>
        <begin position="94"/>
        <end position="125"/>
    </location>
</feature>
<accession>A0A5J5C188</accession>
<evidence type="ECO:0000256" key="1">
    <source>
        <dbReference type="ARBA" id="ARBA00004604"/>
    </source>
</evidence>
<evidence type="ECO:0000256" key="4">
    <source>
        <dbReference type="SAM" id="MobiDB-lite"/>
    </source>
</evidence>
<evidence type="ECO:0000256" key="2">
    <source>
        <dbReference type="ARBA" id="ARBA00022553"/>
    </source>
</evidence>
<evidence type="ECO:0000313" key="6">
    <source>
        <dbReference type="Proteomes" id="UP000325577"/>
    </source>
</evidence>
<dbReference type="AlphaFoldDB" id="A0A5J5C188"/>
<keyword evidence="3" id="KW-0539">Nucleus</keyword>